<name>A0A139X679_9CYAN</name>
<dbReference type="SUPFAM" id="SSF48208">
    <property type="entry name" value="Six-hairpin glycosidases"/>
    <property type="match status" value="1"/>
</dbReference>
<dbReference type="PIRSF" id="PIRSF006402">
    <property type="entry name" value="UCP006402_thioredoxin"/>
    <property type="match status" value="1"/>
</dbReference>
<protein>
    <submittedName>
        <fullName evidence="2">Glycosidase</fullName>
    </submittedName>
</protein>
<sequence>MTNRLAQAQSLYLRKHAENPIDWWSWCDEALFTAKVQNKPIFLSIGYSSCHWCTVMEGEAFSDLAIAEYMNANFLPIKVDREERPDIDSIYMQALQMMSGQGGWPLNVFISPEDLVPFYAGTYFPLEPRYGRPGFLQVLQAIRHYYDTEKDDLRDRKATILESLLTSAVLESGGVTETQDIELLHKGWETCTGIITSNQYGNSFPMIPYAELALRGTRFEWQESRYDGKQVSAQRGLDLALGGIYDHVAGGFHRYTVDPTWTVPHFEKMLYDNGQIVEYLANLWSAGIQEPAFEEAIAGTVQWLKREMISPNGFFYAAQDADSFTNPAHAEPEEGAFYVWSYSELQQLLAPDELTELQQEFTVTPNGNFEDKNVLQRLHQGKLSESLKTALGKLFVARYGFATDMTDEALHISATKSDATFPPARNNQEAKTRNWQGRIPAVTDTKMIVAWNSLMISGLARAYGVFQREEYLELAARAANFILNNQFVDGRFHRLNYESQPTTLAQSEDYAFFIKALLDLHQVSLGREDNSPNSQLPIAPYPQRGPHLPHSPSYWLEKAIAVQFEFHEYLWSVELGGYFNTSSDASQDLIVRERSYADNATPSANGVAIANLVRLALLTDDLHCLDLAEQALNAFRSVMNRAPQACPSLFTALDWYRNCTLIRTSEEQIKSLVPTYLPSAVFVSTSKLPHGSVGLVCQGLKCLPAPENVEQFLQQLQKSLTRVSNQ</sequence>
<dbReference type="CDD" id="cd02955">
    <property type="entry name" value="SSP411"/>
    <property type="match status" value="1"/>
</dbReference>
<reference evidence="2 3" key="1">
    <citation type="journal article" date="2013" name="Genome Biol. Evol.">
        <title>Genomes of Stigonematalean cyanobacteria (subsection V) and the evolution of oxygenic photosynthesis from prokaryotes to plastids.</title>
        <authorList>
            <person name="Dagan T."/>
            <person name="Roettger M."/>
            <person name="Stucken K."/>
            <person name="Landan G."/>
            <person name="Koch R."/>
            <person name="Major P."/>
            <person name="Gould S.B."/>
            <person name="Goremykin V.V."/>
            <person name="Rippka R."/>
            <person name="Tandeau de Marsac N."/>
            <person name="Gugger M."/>
            <person name="Lockhart P.J."/>
            <person name="Allen J.F."/>
            <person name="Brune I."/>
            <person name="Maus I."/>
            <person name="Puhler A."/>
            <person name="Martin W.F."/>
        </authorList>
    </citation>
    <scope>NUCLEOTIDE SEQUENCE [LARGE SCALE GENOMIC DNA]</scope>
    <source>
        <strain evidence="2 3">PCC 7110</strain>
    </source>
</reference>
<organism evidence="2 3">
    <name type="scientific">Scytonema hofmannii PCC 7110</name>
    <dbReference type="NCBI Taxonomy" id="128403"/>
    <lineage>
        <taxon>Bacteria</taxon>
        <taxon>Bacillati</taxon>
        <taxon>Cyanobacteriota</taxon>
        <taxon>Cyanophyceae</taxon>
        <taxon>Nostocales</taxon>
        <taxon>Scytonemataceae</taxon>
        <taxon>Scytonema</taxon>
    </lineage>
</organism>
<keyword evidence="2" id="KW-0326">Glycosidase</keyword>
<dbReference type="GO" id="GO:0005975">
    <property type="term" value="P:carbohydrate metabolic process"/>
    <property type="evidence" value="ECO:0007669"/>
    <property type="project" value="InterPro"/>
</dbReference>
<keyword evidence="2" id="KW-0378">Hydrolase</keyword>
<dbReference type="EMBL" id="ANNX02000031">
    <property type="protein sequence ID" value="KYC40132.1"/>
    <property type="molecule type" value="Genomic_DNA"/>
</dbReference>
<dbReference type="GO" id="GO:0016798">
    <property type="term" value="F:hydrolase activity, acting on glycosyl bonds"/>
    <property type="evidence" value="ECO:0007669"/>
    <property type="project" value="UniProtKB-KW"/>
</dbReference>
<evidence type="ECO:0000313" key="2">
    <source>
        <dbReference type="EMBL" id="KYC40132.1"/>
    </source>
</evidence>
<dbReference type="Proteomes" id="UP000076925">
    <property type="component" value="Unassembled WGS sequence"/>
</dbReference>
<dbReference type="AlphaFoldDB" id="A0A139X679"/>
<dbReference type="InterPro" id="IPR024705">
    <property type="entry name" value="Ssp411"/>
</dbReference>
<dbReference type="InterPro" id="IPR008928">
    <property type="entry name" value="6-hairpin_glycosidase_sf"/>
</dbReference>
<dbReference type="PANTHER" id="PTHR42899:SF1">
    <property type="entry name" value="SPERMATOGENESIS-ASSOCIATED PROTEIN 20"/>
    <property type="match status" value="1"/>
</dbReference>
<dbReference type="OrthoDB" id="9762614at2"/>
<evidence type="ECO:0000259" key="1">
    <source>
        <dbReference type="Pfam" id="PF03190"/>
    </source>
</evidence>
<dbReference type="InterPro" id="IPR036249">
    <property type="entry name" value="Thioredoxin-like_sf"/>
</dbReference>
<dbReference type="STRING" id="128403.WA1_29765"/>
<dbReference type="Gene3D" id="3.40.30.10">
    <property type="entry name" value="Glutaredoxin"/>
    <property type="match status" value="1"/>
</dbReference>
<evidence type="ECO:0000313" key="3">
    <source>
        <dbReference type="Proteomes" id="UP000076925"/>
    </source>
</evidence>
<dbReference type="SUPFAM" id="SSF52833">
    <property type="entry name" value="Thioredoxin-like"/>
    <property type="match status" value="1"/>
</dbReference>
<dbReference type="RefSeq" id="WP_017740693.1">
    <property type="nucleotide sequence ID" value="NZ_KQ976354.1"/>
</dbReference>
<dbReference type="InterPro" id="IPR004879">
    <property type="entry name" value="Ssp411-like_TRX"/>
</dbReference>
<dbReference type="PANTHER" id="PTHR42899">
    <property type="entry name" value="SPERMATOGENESIS-ASSOCIATED PROTEIN 20"/>
    <property type="match status" value="1"/>
</dbReference>
<proteinExistence type="predicted"/>
<feature type="domain" description="Spermatogenesis-associated protein 20-like TRX" evidence="1">
    <location>
        <begin position="2"/>
        <end position="164"/>
    </location>
</feature>
<accession>A0A139X679</accession>
<dbReference type="Pfam" id="PF03190">
    <property type="entry name" value="Thioredox_DsbH"/>
    <property type="match status" value="1"/>
</dbReference>
<keyword evidence="3" id="KW-1185">Reference proteome</keyword>
<comment type="caution">
    <text evidence="2">The sequence shown here is derived from an EMBL/GenBank/DDBJ whole genome shotgun (WGS) entry which is preliminary data.</text>
</comment>
<gene>
    <name evidence="2" type="ORF">WA1_29765</name>
</gene>